<dbReference type="Gene3D" id="1.25.40.90">
    <property type="match status" value="1"/>
</dbReference>
<protein>
    <recommendedName>
        <fullName evidence="3">CID domain-containing protein</fullName>
    </recommendedName>
</protein>
<feature type="compositionally biased region" description="Polar residues" evidence="2">
    <location>
        <begin position="253"/>
        <end position="272"/>
    </location>
</feature>
<dbReference type="SUPFAM" id="SSF48464">
    <property type="entry name" value="ENTH/VHS domain"/>
    <property type="match status" value="1"/>
</dbReference>
<dbReference type="Pfam" id="PF04818">
    <property type="entry name" value="CID"/>
    <property type="match status" value="1"/>
</dbReference>
<dbReference type="PANTHER" id="PTHR12460">
    <property type="entry name" value="CYCLIN-DEPENDENT KINASE INHIBITOR-RELATED PROTEIN"/>
    <property type="match status" value="1"/>
</dbReference>
<dbReference type="Proteomes" id="UP000631114">
    <property type="component" value="Unassembled WGS sequence"/>
</dbReference>
<dbReference type="PANTHER" id="PTHR12460:SF27">
    <property type="entry name" value="ENTH_VHS FAMILY PROTEIN"/>
    <property type="match status" value="1"/>
</dbReference>
<dbReference type="FunFam" id="1.25.40.90:FF:000018">
    <property type="entry name" value="ENTH/VHS family protein isoform 1"/>
    <property type="match status" value="1"/>
</dbReference>
<comment type="caution">
    <text evidence="4">The sequence shown here is derived from an EMBL/GenBank/DDBJ whole genome shotgun (WGS) entry which is preliminary data.</text>
</comment>
<reference evidence="4 5" key="1">
    <citation type="submission" date="2020-10" db="EMBL/GenBank/DDBJ databases">
        <title>The Coptis chinensis genome and diversification of protoberbering-type alkaloids.</title>
        <authorList>
            <person name="Wang B."/>
            <person name="Shu S."/>
            <person name="Song C."/>
            <person name="Liu Y."/>
        </authorList>
    </citation>
    <scope>NUCLEOTIDE SEQUENCE [LARGE SCALE GENOMIC DNA]</scope>
    <source>
        <strain evidence="4">HL-2020</strain>
        <tissue evidence="4">Leaf</tissue>
    </source>
</reference>
<feature type="compositionally biased region" description="Polar residues" evidence="2">
    <location>
        <begin position="312"/>
        <end position="334"/>
    </location>
</feature>
<dbReference type="OrthoDB" id="10069473at2759"/>
<organism evidence="4 5">
    <name type="scientific">Coptis chinensis</name>
    <dbReference type="NCBI Taxonomy" id="261450"/>
    <lineage>
        <taxon>Eukaryota</taxon>
        <taxon>Viridiplantae</taxon>
        <taxon>Streptophyta</taxon>
        <taxon>Embryophyta</taxon>
        <taxon>Tracheophyta</taxon>
        <taxon>Spermatophyta</taxon>
        <taxon>Magnoliopsida</taxon>
        <taxon>Ranunculales</taxon>
        <taxon>Ranunculaceae</taxon>
        <taxon>Coptidoideae</taxon>
        <taxon>Coptis</taxon>
    </lineage>
</organism>
<dbReference type="GO" id="GO:0031124">
    <property type="term" value="P:mRNA 3'-end processing"/>
    <property type="evidence" value="ECO:0007669"/>
    <property type="project" value="TreeGrafter"/>
</dbReference>
<dbReference type="InterPro" id="IPR006569">
    <property type="entry name" value="CID_dom"/>
</dbReference>
<gene>
    <name evidence="4" type="ORF">IFM89_032929</name>
</gene>
<dbReference type="PROSITE" id="PS51391">
    <property type="entry name" value="CID"/>
    <property type="match status" value="1"/>
</dbReference>
<evidence type="ECO:0000256" key="1">
    <source>
        <dbReference type="ARBA" id="ARBA00022664"/>
    </source>
</evidence>
<dbReference type="EMBL" id="JADFTS010000004">
    <property type="protein sequence ID" value="KAF9611529.1"/>
    <property type="molecule type" value="Genomic_DNA"/>
</dbReference>
<accession>A0A835M2B2</accession>
<dbReference type="CDD" id="cd16981">
    <property type="entry name" value="CID_RPRD_like"/>
    <property type="match status" value="1"/>
</dbReference>
<dbReference type="GO" id="GO:0005634">
    <property type="term" value="C:nucleus"/>
    <property type="evidence" value="ECO:0007669"/>
    <property type="project" value="UniProtKB-ARBA"/>
</dbReference>
<sequence>MNSVFSEQILADKLTKLNSTQQCIETLSHWCIFHQSKAEQVVSTWDKQFHSSEMAHKIPYLYLANDILQNSKRKGNEFVTEFWKVLPAAVKDIFDNGDDHGKTVVSRLVNIWEERRVFGSRAQGLKDLMLGKELLPALELSKKRSRAVRILKRDSRSKLSTGGTTEKIVLAFHAVLSEHSDEDVLMHKCKSSVHRVRKMEKEVEVACRTGVGTGKRANSNTAPYEAWVAQAQVDESCHLRKRLSNEIDVLVPNSNSSATATTPQVDSNGNSGETHKRTAAAIADKLAASTSSQQIMSAVLSSFVKQEAKKSGLTSATTPPNSFTVASTNPSSDMRLTHERPMTVADSSAFIAAQPLAIATSNPYQTVLIHQSPMHGHPSTPQPQYHLVTNTPSQQYLQASGGIVTGLSYGYSNMVPPPPPPSAPPPPPLI</sequence>
<evidence type="ECO:0000259" key="3">
    <source>
        <dbReference type="PROSITE" id="PS51391"/>
    </source>
</evidence>
<proteinExistence type="predicted"/>
<evidence type="ECO:0000256" key="2">
    <source>
        <dbReference type="SAM" id="MobiDB-lite"/>
    </source>
</evidence>
<name>A0A835M2B2_9MAGN</name>
<dbReference type="SMART" id="SM00582">
    <property type="entry name" value="RPR"/>
    <property type="match status" value="1"/>
</dbReference>
<evidence type="ECO:0000313" key="4">
    <source>
        <dbReference type="EMBL" id="KAF9611529.1"/>
    </source>
</evidence>
<feature type="domain" description="CID" evidence="3">
    <location>
        <begin position="2"/>
        <end position="134"/>
    </location>
</feature>
<dbReference type="GO" id="GO:0000993">
    <property type="term" value="F:RNA polymerase II complex binding"/>
    <property type="evidence" value="ECO:0007669"/>
    <property type="project" value="TreeGrafter"/>
</dbReference>
<feature type="region of interest" description="Disordered" evidence="2">
    <location>
        <begin position="253"/>
        <end position="276"/>
    </location>
</feature>
<dbReference type="InterPro" id="IPR008942">
    <property type="entry name" value="ENTH_VHS"/>
</dbReference>
<evidence type="ECO:0000313" key="5">
    <source>
        <dbReference type="Proteomes" id="UP000631114"/>
    </source>
</evidence>
<dbReference type="AlphaFoldDB" id="A0A835M2B2"/>
<keyword evidence="1" id="KW-0507">mRNA processing</keyword>
<feature type="region of interest" description="Disordered" evidence="2">
    <location>
        <begin position="311"/>
        <end position="335"/>
    </location>
</feature>
<keyword evidence="5" id="KW-1185">Reference proteome</keyword>